<gene>
    <name evidence="1" type="ORF">ACFP3J_05915</name>
</gene>
<proteinExistence type="predicted"/>
<evidence type="ECO:0000313" key="2">
    <source>
        <dbReference type="Proteomes" id="UP001596065"/>
    </source>
</evidence>
<reference evidence="2" key="1">
    <citation type="journal article" date="2019" name="Int. J. Syst. Evol. Microbiol.">
        <title>The Global Catalogue of Microorganisms (GCM) 10K type strain sequencing project: providing services to taxonomists for standard genome sequencing and annotation.</title>
        <authorList>
            <consortium name="The Broad Institute Genomics Platform"/>
            <consortium name="The Broad Institute Genome Sequencing Center for Infectious Disease"/>
            <person name="Wu L."/>
            <person name="Ma J."/>
        </authorList>
    </citation>
    <scope>NUCLEOTIDE SEQUENCE [LARGE SCALE GENOMIC DNA]</scope>
    <source>
        <strain evidence="2">KCTC 5701</strain>
    </source>
</reference>
<dbReference type="EMBL" id="JBHSOE010000006">
    <property type="protein sequence ID" value="MFC5655025.1"/>
    <property type="molecule type" value="Genomic_DNA"/>
</dbReference>
<organism evidence="1 2">
    <name type="scientific">Streptomyces nogalater</name>
    <dbReference type="NCBI Taxonomy" id="38314"/>
    <lineage>
        <taxon>Bacteria</taxon>
        <taxon>Bacillati</taxon>
        <taxon>Actinomycetota</taxon>
        <taxon>Actinomycetes</taxon>
        <taxon>Kitasatosporales</taxon>
        <taxon>Streptomycetaceae</taxon>
        <taxon>Streptomyces</taxon>
    </lineage>
</organism>
<accession>A0ABW0WB62</accession>
<sequence length="55" mass="6133">MTVLLRNALEPLDALFADLTVDDTDGPLGKEPLPGKDAGPAHGWWWNRRPDPLPW</sequence>
<keyword evidence="2" id="KW-1185">Reference proteome</keyword>
<name>A0ABW0WB62_STRNO</name>
<evidence type="ECO:0000313" key="1">
    <source>
        <dbReference type="EMBL" id="MFC5655025.1"/>
    </source>
</evidence>
<dbReference type="RefSeq" id="WP_344346775.1">
    <property type="nucleotide sequence ID" value="NZ_BAAASM010000006.1"/>
</dbReference>
<dbReference type="Proteomes" id="UP001596065">
    <property type="component" value="Unassembled WGS sequence"/>
</dbReference>
<protein>
    <submittedName>
        <fullName evidence="1">Uncharacterized protein</fullName>
    </submittedName>
</protein>
<comment type="caution">
    <text evidence="1">The sequence shown here is derived from an EMBL/GenBank/DDBJ whole genome shotgun (WGS) entry which is preliminary data.</text>
</comment>